<dbReference type="EMBL" id="KB446558">
    <property type="protein sequence ID" value="EME82827.1"/>
    <property type="molecule type" value="Genomic_DNA"/>
</dbReference>
<keyword evidence="2" id="KW-1185">Reference proteome</keyword>
<reference evidence="1 2" key="1">
    <citation type="journal article" date="2012" name="PLoS Pathog.">
        <title>Diverse lifestyles and strategies of plant pathogenesis encoded in the genomes of eighteen Dothideomycetes fungi.</title>
        <authorList>
            <person name="Ohm R.A."/>
            <person name="Feau N."/>
            <person name="Henrissat B."/>
            <person name="Schoch C.L."/>
            <person name="Horwitz B.A."/>
            <person name="Barry K.W."/>
            <person name="Condon B.J."/>
            <person name="Copeland A.C."/>
            <person name="Dhillon B."/>
            <person name="Glaser F."/>
            <person name="Hesse C.N."/>
            <person name="Kosti I."/>
            <person name="LaButti K."/>
            <person name="Lindquist E.A."/>
            <person name="Lucas S."/>
            <person name="Salamov A.A."/>
            <person name="Bradshaw R.E."/>
            <person name="Ciuffetti L."/>
            <person name="Hamelin R.C."/>
            <person name="Kema G.H.J."/>
            <person name="Lawrence C."/>
            <person name="Scott J.A."/>
            <person name="Spatafora J.W."/>
            <person name="Turgeon B.G."/>
            <person name="de Wit P.J.G.M."/>
            <person name="Zhong S."/>
            <person name="Goodwin S.B."/>
            <person name="Grigoriev I.V."/>
        </authorList>
    </citation>
    <scope>NUCLEOTIDE SEQUENCE [LARGE SCALE GENOMIC DNA]</scope>
    <source>
        <strain evidence="1 2">CIRAD86</strain>
    </source>
</reference>
<dbReference type="AlphaFoldDB" id="M3B077"/>
<accession>M3B077</accession>
<sequence>MLLRYICLIEWNEQHDELRQSSNAYITGLRQTTSGRQNARWHKQQRVPSTSMRQRELRSDTTTALKFRGLELLGDSRRLLRTKDQAAHLWERKAPGVHVASWVGMSGETDVHRSFTSNAVHV</sequence>
<proteinExistence type="predicted"/>
<protein>
    <submittedName>
        <fullName evidence="1">Uncharacterized protein</fullName>
    </submittedName>
</protein>
<dbReference type="RefSeq" id="XP_007926236.1">
    <property type="nucleotide sequence ID" value="XM_007928045.1"/>
</dbReference>
<dbReference type="GeneID" id="19333172"/>
<dbReference type="VEuPathDB" id="FungiDB:MYCFIDRAFT_174357"/>
<evidence type="ECO:0000313" key="1">
    <source>
        <dbReference type="EMBL" id="EME82827.1"/>
    </source>
</evidence>
<dbReference type="KEGG" id="pfj:MYCFIDRAFT_174357"/>
<gene>
    <name evidence="1" type="ORF">MYCFIDRAFT_174357</name>
</gene>
<dbReference type="Proteomes" id="UP000016932">
    <property type="component" value="Unassembled WGS sequence"/>
</dbReference>
<name>M3B077_PSEFD</name>
<organism evidence="1 2">
    <name type="scientific">Pseudocercospora fijiensis (strain CIRAD86)</name>
    <name type="common">Black leaf streak disease fungus</name>
    <name type="synonym">Mycosphaerella fijiensis</name>
    <dbReference type="NCBI Taxonomy" id="383855"/>
    <lineage>
        <taxon>Eukaryota</taxon>
        <taxon>Fungi</taxon>
        <taxon>Dikarya</taxon>
        <taxon>Ascomycota</taxon>
        <taxon>Pezizomycotina</taxon>
        <taxon>Dothideomycetes</taxon>
        <taxon>Dothideomycetidae</taxon>
        <taxon>Mycosphaerellales</taxon>
        <taxon>Mycosphaerellaceae</taxon>
        <taxon>Pseudocercospora</taxon>
    </lineage>
</organism>
<dbReference type="HOGENOM" id="CLU_2027757_0_0_1"/>
<evidence type="ECO:0000313" key="2">
    <source>
        <dbReference type="Proteomes" id="UP000016932"/>
    </source>
</evidence>